<name>A0A4R5DRA3_9ACTN</name>
<feature type="region of interest" description="Disordered" evidence="4">
    <location>
        <begin position="1"/>
        <end position="28"/>
    </location>
</feature>
<keyword evidence="5" id="KW-0808">Transferase</keyword>
<evidence type="ECO:0000256" key="4">
    <source>
        <dbReference type="SAM" id="MobiDB-lite"/>
    </source>
</evidence>
<dbReference type="GO" id="GO:0008483">
    <property type="term" value="F:transaminase activity"/>
    <property type="evidence" value="ECO:0007669"/>
    <property type="project" value="UniProtKB-KW"/>
</dbReference>
<evidence type="ECO:0000313" key="6">
    <source>
        <dbReference type="Proteomes" id="UP000294739"/>
    </source>
</evidence>
<feature type="compositionally biased region" description="Basic and acidic residues" evidence="4">
    <location>
        <begin position="1"/>
        <end position="16"/>
    </location>
</feature>
<dbReference type="InterPro" id="IPR015421">
    <property type="entry name" value="PyrdxlP-dep_Trfase_major"/>
</dbReference>
<dbReference type="EMBL" id="SMKZ01000005">
    <property type="protein sequence ID" value="TDE13575.1"/>
    <property type="molecule type" value="Genomic_DNA"/>
</dbReference>
<dbReference type="Gene3D" id="3.40.640.10">
    <property type="entry name" value="Type I PLP-dependent aspartate aminotransferase-like (Major domain)"/>
    <property type="match status" value="1"/>
</dbReference>
<comment type="caution">
    <text evidence="5">The sequence shown here is derived from an EMBL/GenBank/DDBJ whole genome shotgun (WGS) entry which is preliminary data.</text>
</comment>
<sequence>MSPRARRLERSAELHRRASRRTPGGVHSNVRLAGPRVFFERGEGAWLHSVDGHDYVDYLLGQGPNFLGHAPARVLEAVIEACRKGMVYGGQHELEVEASEVVCAALGWPDMVRFGVSGTESVQAALRLARAATGRTKVIRFEGHYHGWLDNILMAPDAAGAWGAASAGQLTNHLEDVVVLPWNDAERVAEELRRDGERIAAVIMEPVMINAGVIEPRPGYLERVRELCTGYGVVLIFDEVLTGFRVGLGGAAGRYGVVPDLATYAKAIAGGWPASALAGRADLMERLGTGAVNHSGTFNGSVMAMAAVKASVETLRDDPPYMAVADHGAALMDGIRQLGTAHGLALRVAGVPAAFHVSFGDADVYDYRSLQLLDLDRYERLADVLIDCGIWVAARGVWYVSASHGEAELDAALTRFGKALTEWR</sequence>
<protein>
    <submittedName>
        <fullName evidence="5">Aminotransferase class III-fold pyridoxal phosphate-dependent enzyme</fullName>
    </submittedName>
</protein>
<proteinExistence type="inferred from homology"/>
<comment type="cofactor">
    <cofactor evidence="1">
        <name>pyridoxal 5'-phosphate</name>
        <dbReference type="ChEBI" id="CHEBI:597326"/>
    </cofactor>
</comment>
<keyword evidence="2 3" id="KW-0663">Pyridoxal phosphate</keyword>
<dbReference type="InParanoid" id="A0A4R5DRA3"/>
<dbReference type="PANTHER" id="PTHR43713:SF3">
    <property type="entry name" value="GLUTAMATE-1-SEMIALDEHYDE 2,1-AMINOMUTASE 1, CHLOROPLASTIC-RELATED"/>
    <property type="match status" value="1"/>
</dbReference>
<keyword evidence="6" id="KW-1185">Reference proteome</keyword>
<dbReference type="PROSITE" id="PS00600">
    <property type="entry name" value="AA_TRANSFER_CLASS_3"/>
    <property type="match status" value="1"/>
</dbReference>
<dbReference type="CDD" id="cd00610">
    <property type="entry name" value="OAT_like"/>
    <property type="match status" value="1"/>
</dbReference>
<dbReference type="InterPro" id="IPR005814">
    <property type="entry name" value="Aminotrans_3"/>
</dbReference>
<dbReference type="Proteomes" id="UP000294739">
    <property type="component" value="Unassembled WGS sequence"/>
</dbReference>
<dbReference type="SUPFAM" id="SSF53383">
    <property type="entry name" value="PLP-dependent transferases"/>
    <property type="match status" value="1"/>
</dbReference>
<dbReference type="Gene3D" id="3.90.1150.10">
    <property type="entry name" value="Aspartate Aminotransferase, domain 1"/>
    <property type="match status" value="1"/>
</dbReference>
<keyword evidence="5" id="KW-0032">Aminotransferase</keyword>
<dbReference type="InterPro" id="IPR015422">
    <property type="entry name" value="PyrdxlP-dep_Trfase_small"/>
</dbReference>
<reference evidence="5 6" key="1">
    <citation type="submission" date="2019-03" db="EMBL/GenBank/DDBJ databases">
        <title>Draft genome sequences of novel Actinobacteria.</title>
        <authorList>
            <person name="Sahin N."/>
            <person name="Ay H."/>
            <person name="Saygin H."/>
        </authorList>
    </citation>
    <scope>NUCLEOTIDE SEQUENCE [LARGE SCALE GENOMIC DNA]</scope>
    <source>
        <strain evidence="5 6">5K138</strain>
    </source>
</reference>
<evidence type="ECO:0000256" key="1">
    <source>
        <dbReference type="ARBA" id="ARBA00001933"/>
    </source>
</evidence>
<accession>A0A4R5DRA3</accession>
<evidence type="ECO:0000313" key="5">
    <source>
        <dbReference type="EMBL" id="TDE13575.1"/>
    </source>
</evidence>
<gene>
    <name evidence="5" type="ORF">E1269_05980</name>
</gene>
<dbReference type="AlphaFoldDB" id="A0A4R5DRA3"/>
<evidence type="ECO:0000256" key="2">
    <source>
        <dbReference type="ARBA" id="ARBA00022898"/>
    </source>
</evidence>
<dbReference type="Pfam" id="PF00202">
    <property type="entry name" value="Aminotran_3"/>
    <property type="match status" value="1"/>
</dbReference>
<comment type="similarity">
    <text evidence="3">Belongs to the class-III pyridoxal-phosphate-dependent aminotransferase family.</text>
</comment>
<dbReference type="InterPro" id="IPR049704">
    <property type="entry name" value="Aminotrans_3_PPA_site"/>
</dbReference>
<dbReference type="OrthoDB" id="9801052at2"/>
<evidence type="ECO:0000256" key="3">
    <source>
        <dbReference type="RuleBase" id="RU003560"/>
    </source>
</evidence>
<dbReference type="PANTHER" id="PTHR43713">
    <property type="entry name" value="GLUTAMATE-1-SEMIALDEHYDE 2,1-AMINOMUTASE"/>
    <property type="match status" value="1"/>
</dbReference>
<organism evidence="5 6">
    <name type="scientific">Jiangella asiatica</name>
    <dbReference type="NCBI Taxonomy" id="2530372"/>
    <lineage>
        <taxon>Bacteria</taxon>
        <taxon>Bacillati</taxon>
        <taxon>Actinomycetota</taxon>
        <taxon>Actinomycetes</taxon>
        <taxon>Jiangellales</taxon>
        <taxon>Jiangellaceae</taxon>
        <taxon>Jiangella</taxon>
    </lineage>
</organism>
<dbReference type="GO" id="GO:0030170">
    <property type="term" value="F:pyridoxal phosphate binding"/>
    <property type="evidence" value="ECO:0007669"/>
    <property type="project" value="InterPro"/>
</dbReference>
<dbReference type="InterPro" id="IPR015424">
    <property type="entry name" value="PyrdxlP-dep_Trfase"/>
</dbReference>